<dbReference type="InterPro" id="IPR031424">
    <property type="entry name" value="QVR-like"/>
</dbReference>
<reference evidence="5" key="1">
    <citation type="submission" date="2020-10" db="EMBL/GenBank/DDBJ databases">
        <authorList>
            <person name="Kikuchi T."/>
        </authorList>
    </citation>
    <scope>NUCLEOTIDE SEQUENCE</scope>
    <source>
        <strain evidence="5">NKZ352</strain>
    </source>
</reference>
<dbReference type="Proteomes" id="UP000835052">
    <property type="component" value="Unassembled WGS sequence"/>
</dbReference>
<evidence type="ECO:0000313" key="5">
    <source>
        <dbReference type="EMBL" id="CAD6194260.1"/>
    </source>
</evidence>
<dbReference type="PANTHER" id="PTHR33562:SF2">
    <property type="entry name" value="PROTEIN QUIVER"/>
    <property type="match status" value="1"/>
</dbReference>
<evidence type="ECO:0008006" key="7">
    <source>
        <dbReference type="Google" id="ProtNLM"/>
    </source>
</evidence>
<sequence length="148" mass="15847">MKKFPGPANMNSVSYLVLVSLLAVAISAETTCFQCTSNDNPSCTVNDVGSLAPFKQVCPLLGEGPMKGAAAIGCRKTIQNVEEDEVVVRECAYSGENVDGLKKSGNHAIKLFHYQCTNAKEDTPCNFGTTTFATMSSLIAIFIALMRQ</sequence>
<dbReference type="GO" id="GO:0032222">
    <property type="term" value="P:regulation of synaptic transmission, cholinergic"/>
    <property type="evidence" value="ECO:0007669"/>
    <property type="project" value="InterPro"/>
</dbReference>
<dbReference type="AlphaFoldDB" id="A0A8S1HLU7"/>
<name>A0A8S1HLU7_9PELO</name>
<organism evidence="5 6">
    <name type="scientific">Caenorhabditis auriculariae</name>
    <dbReference type="NCBI Taxonomy" id="2777116"/>
    <lineage>
        <taxon>Eukaryota</taxon>
        <taxon>Metazoa</taxon>
        <taxon>Ecdysozoa</taxon>
        <taxon>Nematoda</taxon>
        <taxon>Chromadorea</taxon>
        <taxon>Rhabditida</taxon>
        <taxon>Rhabditina</taxon>
        <taxon>Rhabditomorpha</taxon>
        <taxon>Rhabditoidea</taxon>
        <taxon>Rhabditidae</taxon>
        <taxon>Peloderinae</taxon>
        <taxon>Caenorhabditis</taxon>
    </lineage>
</organism>
<dbReference type="GO" id="GO:0030431">
    <property type="term" value="P:sleep"/>
    <property type="evidence" value="ECO:0007669"/>
    <property type="project" value="InterPro"/>
</dbReference>
<evidence type="ECO:0000256" key="3">
    <source>
        <dbReference type="SAM" id="Phobius"/>
    </source>
</evidence>
<dbReference type="EMBL" id="CAJGYM010000043">
    <property type="protein sequence ID" value="CAD6194260.1"/>
    <property type="molecule type" value="Genomic_DNA"/>
</dbReference>
<proteinExistence type="predicted"/>
<feature type="transmembrane region" description="Helical" evidence="3">
    <location>
        <begin position="127"/>
        <end position="146"/>
    </location>
</feature>
<dbReference type="InterPro" id="IPR050975">
    <property type="entry name" value="Sleep_regulator"/>
</dbReference>
<dbReference type="PANTHER" id="PTHR33562">
    <property type="entry name" value="ATILLA, ISOFORM B-RELATED-RELATED"/>
    <property type="match status" value="1"/>
</dbReference>
<gene>
    <name evidence="5" type="ORF">CAUJ_LOCUS10179</name>
</gene>
<keyword evidence="3" id="KW-1133">Transmembrane helix</keyword>
<keyword evidence="3" id="KW-0812">Transmembrane</keyword>
<accession>A0A8S1HLU7</accession>
<feature type="chain" id="PRO_5035925820" description="Protein sleepless" evidence="4">
    <location>
        <begin position="29"/>
        <end position="148"/>
    </location>
</feature>
<keyword evidence="3" id="KW-0472">Membrane</keyword>
<dbReference type="OrthoDB" id="6420171at2759"/>
<evidence type="ECO:0000256" key="1">
    <source>
        <dbReference type="ARBA" id="ARBA00022729"/>
    </source>
</evidence>
<evidence type="ECO:0000313" key="6">
    <source>
        <dbReference type="Proteomes" id="UP000835052"/>
    </source>
</evidence>
<evidence type="ECO:0000256" key="4">
    <source>
        <dbReference type="SAM" id="SignalP"/>
    </source>
</evidence>
<evidence type="ECO:0000256" key="2">
    <source>
        <dbReference type="ARBA" id="ARBA00023180"/>
    </source>
</evidence>
<feature type="signal peptide" evidence="4">
    <location>
        <begin position="1"/>
        <end position="28"/>
    </location>
</feature>
<keyword evidence="6" id="KW-1185">Reference proteome</keyword>
<dbReference type="Pfam" id="PF17064">
    <property type="entry name" value="QVR"/>
    <property type="match status" value="1"/>
</dbReference>
<protein>
    <recommendedName>
        <fullName evidence="7">Protein sleepless</fullName>
    </recommendedName>
</protein>
<comment type="caution">
    <text evidence="5">The sequence shown here is derived from an EMBL/GenBank/DDBJ whole genome shotgun (WGS) entry which is preliminary data.</text>
</comment>
<keyword evidence="2" id="KW-0325">Glycoprotein</keyword>
<keyword evidence="1 4" id="KW-0732">Signal</keyword>